<sequence length="254" mass="29486">DGNLLKAVLRPGNAYTSKDVKAFLTPLLKHYQTQLPTTDILVRGDSGFATPEVYDVCEANDVFYIIRLKRNRKLQNLAEKFVKISDQTQWQEEETHYYSEIYQSASWPKPRQIYIKSTRVAGELIFSHEFIVTNLTNLTAETAFELYHKRGQMENYIKEAKTGFFFDKTDSSTFNANAARMMVSVLAYNIVNFLKQLALTKHDSGLCVSTLRIRLFKVAARVVHTGRRIQLRLSSYHVYHRLFYQVLQRIQAIE</sequence>
<name>A0ABW3EG32_9LACO</name>
<comment type="caution">
    <text evidence="2">The sequence shown here is derived from an EMBL/GenBank/DDBJ whole genome shotgun (WGS) entry which is preliminary data.</text>
</comment>
<feature type="domain" description="Transposase DDE" evidence="1">
    <location>
        <begin position="2"/>
        <end position="252"/>
    </location>
</feature>
<dbReference type="NCBIfam" id="NF033539">
    <property type="entry name" value="transpos_IS1380"/>
    <property type="match status" value="1"/>
</dbReference>
<evidence type="ECO:0000259" key="1">
    <source>
        <dbReference type="Pfam" id="PF13701"/>
    </source>
</evidence>
<dbReference type="Proteomes" id="UP001597104">
    <property type="component" value="Unassembled WGS sequence"/>
</dbReference>
<keyword evidence="3" id="KW-1185">Reference proteome</keyword>
<dbReference type="Pfam" id="PF13701">
    <property type="entry name" value="DDE_Tnp_1_4"/>
    <property type="match status" value="1"/>
</dbReference>
<dbReference type="RefSeq" id="WP_386814096.1">
    <property type="nucleotide sequence ID" value="NZ_JBHTIO010000052.1"/>
</dbReference>
<reference evidence="3" key="1">
    <citation type="journal article" date="2019" name="Int. J. Syst. Evol. Microbiol.">
        <title>The Global Catalogue of Microorganisms (GCM) 10K type strain sequencing project: providing services to taxonomists for standard genome sequencing and annotation.</title>
        <authorList>
            <consortium name="The Broad Institute Genomics Platform"/>
            <consortium name="The Broad Institute Genome Sequencing Center for Infectious Disease"/>
            <person name="Wu L."/>
            <person name="Ma J."/>
        </authorList>
    </citation>
    <scope>NUCLEOTIDE SEQUENCE [LARGE SCALE GENOMIC DNA]</scope>
    <source>
        <strain evidence="3">CCM 8925</strain>
    </source>
</reference>
<dbReference type="InterPro" id="IPR025668">
    <property type="entry name" value="Tnp_DDE_dom"/>
</dbReference>
<gene>
    <name evidence="2" type="ORF">ACFQZ7_11325</name>
</gene>
<dbReference type="InterPro" id="IPR047960">
    <property type="entry name" value="Transpos_IS1380"/>
</dbReference>
<feature type="non-terminal residue" evidence="2">
    <location>
        <position position="1"/>
    </location>
</feature>
<proteinExistence type="predicted"/>
<dbReference type="SUPFAM" id="SSF53098">
    <property type="entry name" value="Ribonuclease H-like"/>
    <property type="match status" value="1"/>
</dbReference>
<protein>
    <submittedName>
        <fullName evidence="2">IS1380 family transposase</fullName>
    </submittedName>
</protein>
<accession>A0ABW3EG32</accession>
<dbReference type="EMBL" id="JBHTIO010000052">
    <property type="protein sequence ID" value="MFD0898312.1"/>
    <property type="molecule type" value="Genomic_DNA"/>
</dbReference>
<dbReference type="InterPro" id="IPR012337">
    <property type="entry name" value="RNaseH-like_sf"/>
</dbReference>
<evidence type="ECO:0000313" key="3">
    <source>
        <dbReference type="Proteomes" id="UP001597104"/>
    </source>
</evidence>
<evidence type="ECO:0000313" key="2">
    <source>
        <dbReference type="EMBL" id="MFD0898312.1"/>
    </source>
</evidence>
<organism evidence="2 3">
    <name type="scientific">Loigolactobacillus binensis</name>
    <dbReference type="NCBI Taxonomy" id="2559922"/>
    <lineage>
        <taxon>Bacteria</taxon>
        <taxon>Bacillati</taxon>
        <taxon>Bacillota</taxon>
        <taxon>Bacilli</taxon>
        <taxon>Lactobacillales</taxon>
        <taxon>Lactobacillaceae</taxon>
        <taxon>Loigolactobacillus</taxon>
    </lineage>
</organism>